<gene>
    <name evidence="3" type="ordered locus">Emtol_1197</name>
</gene>
<proteinExistence type="predicted"/>
<organism evidence="3 4">
    <name type="scientific">Emticicia oligotrophica (strain DSM 17448 / CIP 109782 / MTCC 6937 / GPTSA100-15)</name>
    <dbReference type="NCBI Taxonomy" id="929562"/>
    <lineage>
        <taxon>Bacteria</taxon>
        <taxon>Pseudomonadati</taxon>
        <taxon>Bacteroidota</taxon>
        <taxon>Cytophagia</taxon>
        <taxon>Cytophagales</taxon>
        <taxon>Leadbetterellaceae</taxon>
        <taxon>Emticicia</taxon>
    </lineage>
</organism>
<feature type="transmembrane region" description="Helical" evidence="2">
    <location>
        <begin position="210"/>
        <end position="231"/>
    </location>
</feature>
<keyword evidence="2" id="KW-0812">Transmembrane</keyword>
<keyword evidence="2" id="KW-0472">Membrane</keyword>
<accession>A0ABM5MZB9</accession>
<protein>
    <recommendedName>
        <fullName evidence="5">Outer membrane protein beta-barrel domain-containing protein</fullName>
    </recommendedName>
</protein>
<evidence type="ECO:0000313" key="3">
    <source>
        <dbReference type="EMBL" id="AFK02346.1"/>
    </source>
</evidence>
<reference evidence="3 4" key="1">
    <citation type="submission" date="2011-07" db="EMBL/GenBank/DDBJ databases">
        <title>The complete genome of chromosome of Emticicia oligotrophica DSM 17448.</title>
        <authorList>
            <consortium name="US DOE Joint Genome Institute (JGI-PGF)"/>
            <person name="Lucas S."/>
            <person name="Han J."/>
            <person name="Lapidus A."/>
            <person name="Bruce D."/>
            <person name="Goodwin L."/>
            <person name="Pitluck S."/>
            <person name="Peters L."/>
            <person name="Kyrpides N."/>
            <person name="Mavromatis K."/>
            <person name="Ivanova N."/>
            <person name="Ovchinnikova G."/>
            <person name="Teshima H."/>
            <person name="Detter J.C."/>
            <person name="Tapia R."/>
            <person name="Han C."/>
            <person name="Land M."/>
            <person name="Hauser L."/>
            <person name="Markowitz V."/>
            <person name="Cheng J.-F."/>
            <person name="Hugenholtz P."/>
            <person name="Woyke T."/>
            <person name="Wu D."/>
            <person name="Tindall B."/>
            <person name="Pomrenke H."/>
            <person name="Brambilla E."/>
            <person name="Klenk H.-P."/>
            <person name="Eisen J.A."/>
        </authorList>
    </citation>
    <scope>NUCLEOTIDE SEQUENCE [LARGE SCALE GENOMIC DNA]</scope>
    <source>
        <strain evidence="3 4">DSM 17448</strain>
    </source>
</reference>
<name>A0ABM5MZB9_EMTOG</name>
<dbReference type="EMBL" id="CP002961">
    <property type="protein sequence ID" value="AFK02346.1"/>
    <property type="molecule type" value="Genomic_DNA"/>
</dbReference>
<dbReference type="RefSeq" id="WP_015028046.1">
    <property type="nucleotide sequence ID" value="NC_018748.1"/>
</dbReference>
<keyword evidence="4" id="KW-1185">Reference proteome</keyword>
<feature type="compositionally biased region" description="Polar residues" evidence="1">
    <location>
        <begin position="337"/>
        <end position="348"/>
    </location>
</feature>
<evidence type="ECO:0000313" key="4">
    <source>
        <dbReference type="Proteomes" id="UP000002875"/>
    </source>
</evidence>
<evidence type="ECO:0000256" key="2">
    <source>
        <dbReference type="SAM" id="Phobius"/>
    </source>
</evidence>
<dbReference type="Proteomes" id="UP000002875">
    <property type="component" value="Chromosome"/>
</dbReference>
<evidence type="ECO:0000256" key="1">
    <source>
        <dbReference type="SAM" id="MobiDB-lite"/>
    </source>
</evidence>
<evidence type="ECO:0008006" key="5">
    <source>
        <dbReference type="Google" id="ProtNLM"/>
    </source>
</evidence>
<keyword evidence="2" id="KW-1133">Transmembrane helix</keyword>
<sequence>MKNQDDIRKLLSAKFENFEAEPQENSWEAIRFALDLKDKLSTYEAEPQPESWDEVKFATDLSRKFENYEAEPQDDTWYKIQLATQLKAKFNDYEAEPTAESWDKIRAAIPINEKSLLSDKFNDYEAEPMSESWDKIMAGLVSADTPISLSEKFKNYEAEPQTSTWENILLATQLGAKFKDFEAEPKGESWETIKAAITDEKERRVIAWPFAFRVGIAASIALLLGFGWLLYRNNPTNTTVAINQTKGLNSTATSSGQSKIASNKPKVIEGKTRIGKEANEIAISLENVSKIASISKNKALKSKTDLVNQSANIQLVKRIPKRKTPLNSSIEVEKNESSIAQNTSPVLPSNTDNQEVSVAYNQNNVGVADLELLNAKNFKQQSVYLPLGEIAFNTETPMEEPEERVRRKMIFTGSVMPLQTYQALTILPQTSTYIQQVGTLNALDAQRLGVQARVGMMQPITRRFSAGASLSYAGLRQSLNYEVNNGVYEVDLTNANYTLVGVGEAVSQNKFLHTVGLKLDNSYLVSDKKHKVFVLGGAEAVRILNNKEYAYYLNASVALAYPLKGGKTVWIEPTYRYSLSQSLDVNSYMQIRPSNIGLNVRVNFM</sequence>
<feature type="region of interest" description="Disordered" evidence="1">
    <location>
        <begin position="329"/>
        <end position="348"/>
    </location>
</feature>